<sequence>MKERCYEFTSYGPRHRGADWIAISERDFRERETRVDLLTRLVSTAPLWSSDLLRIARAVFLVDKRFLRSETADRWTRVIRLSVQLNEPETWTPSVLETLNTVLAQLTGDHWSVEVHPGATAQTLLDDEPVGEVALFSGGLDSTAYAAHAVRNATTPLLLISFDDGLQSRQQEIRRYVEQISRRPVTSQQLAQTVQSEPGEDLEPSSRSRGFLYLAAAVCSAASHRLERVSLPENGQLAVNPPLTPGRLGALSTRSAHPNTIALLNQVIRGVGGTVRVTNPLLDRTKGEVCALALESGLTAAALGRTISCGNPRRTKMKADFNCGYCYPCLLRRAGLLQALGEDPTEYQHNVADLPIDDRKARDLTALAQWLNNPFGLRDVVADSPYPDEVPPPAVLPVLLRGRTEFSAMLTRVLPADHPLRTASAGLFEGDGAATQAAASRESVGHHGGVA</sequence>
<dbReference type="GO" id="GO:0005524">
    <property type="term" value="F:ATP binding"/>
    <property type="evidence" value="ECO:0007669"/>
    <property type="project" value="UniProtKB-KW"/>
</dbReference>
<organism evidence="10 11">
    <name type="scientific">Actinophytocola xanthii</name>
    <dbReference type="NCBI Taxonomy" id="1912961"/>
    <lineage>
        <taxon>Bacteria</taxon>
        <taxon>Bacillati</taxon>
        <taxon>Actinomycetota</taxon>
        <taxon>Actinomycetes</taxon>
        <taxon>Pseudonocardiales</taxon>
        <taxon>Pseudonocardiaceae</taxon>
    </lineage>
</organism>
<keyword evidence="4" id="KW-0547">Nucleotide-binding</keyword>
<evidence type="ECO:0000313" key="11">
    <source>
        <dbReference type="Proteomes" id="UP000185596"/>
    </source>
</evidence>
<dbReference type="GO" id="GO:0046872">
    <property type="term" value="F:metal ion binding"/>
    <property type="evidence" value="ECO:0007669"/>
    <property type="project" value="UniProtKB-KW"/>
</dbReference>
<dbReference type="EC" id="6.3.4.20" evidence="8"/>
<dbReference type="RefSeq" id="WP_075128054.1">
    <property type="nucleotide sequence ID" value="NZ_MSIE01000046.1"/>
</dbReference>
<evidence type="ECO:0000256" key="2">
    <source>
        <dbReference type="ARBA" id="ARBA00022598"/>
    </source>
</evidence>
<comment type="caution">
    <text evidence="10">The sequence shown here is derived from an EMBL/GenBank/DDBJ whole genome shotgun (WGS) entry which is preliminary data.</text>
</comment>
<dbReference type="SUPFAM" id="SSF52402">
    <property type="entry name" value="Adenine nucleotide alpha hydrolases-like"/>
    <property type="match status" value="1"/>
</dbReference>
<evidence type="ECO:0000256" key="4">
    <source>
        <dbReference type="ARBA" id="ARBA00022741"/>
    </source>
</evidence>
<dbReference type="PANTHER" id="PTHR42914:SF1">
    <property type="entry name" value="7-CYANO-7-DEAZAGUANINE SYNTHASE"/>
    <property type="match status" value="1"/>
</dbReference>
<protein>
    <recommendedName>
        <fullName evidence="8">7-cyano-7-deazaguanine synthase</fullName>
        <ecNumber evidence="8">6.3.4.20</ecNumber>
    </recommendedName>
</protein>
<keyword evidence="6" id="KW-0067">ATP-binding</keyword>
<gene>
    <name evidence="10" type="ORF">BU204_24320</name>
</gene>
<dbReference type="OrthoDB" id="9789567at2"/>
<dbReference type="AlphaFoldDB" id="A0A1Q8CKZ5"/>
<evidence type="ECO:0000256" key="7">
    <source>
        <dbReference type="ARBA" id="ARBA00037993"/>
    </source>
</evidence>
<comment type="similarity">
    <text evidence="7">Belongs to the QueC family.</text>
</comment>
<evidence type="ECO:0000313" key="10">
    <source>
        <dbReference type="EMBL" id="OLF15025.1"/>
    </source>
</evidence>
<dbReference type="Proteomes" id="UP000185596">
    <property type="component" value="Unassembled WGS sequence"/>
</dbReference>
<accession>A0A1Q8CKZ5</accession>
<keyword evidence="3" id="KW-0479">Metal-binding</keyword>
<evidence type="ECO:0000256" key="6">
    <source>
        <dbReference type="ARBA" id="ARBA00022840"/>
    </source>
</evidence>
<dbReference type="EMBL" id="MSIE01000046">
    <property type="protein sequence ID" value="OLF15025.1"/>
    <property type="molecule type" value="Genomic_DNA"/>
</dbReference>
<dbReference type="InterPro" id="IPR018317">
    <property type="entry name" value="QueC"/>
</dbReference>
<keyword evidence="5" id="KW-0862">Zinc</keyword>
<dbReference type="InterPro" id="IPR014729">
    <property type="entry name" value="Rossmann-like_a/b/a_fold"/>
</dbReference>
<keyword evidence="2" id="KW-0436">Ligase</keyword>
<dbReference type="Pfam" id="PF06508">
    <property type="entry name" value="QueC"/>
    <property type="match status" value="1"/>
</dbReference>
<evidence type="ECO:0000256" key="5">
    <source>
        <dbReference type="ARBA" id="ARBA00022833"/>
    </source>
</evidence>
<evidence type="ECO:0000256" key="8">
    <source>
        <dbReference type="ARBA" id="ARBA00039149"/>
    </source>
</evidence>
<comment type="catalytic activity">
    <reaction evidence="9">
        <text>7-carboxy-7-carbaguanine + NH4(+) + 2 ATP = 7-cyano-7-carbaguanine + 2 AMP + 2 diphosphate + 2 H(+)</text>
        <dbReference type="Rhea" id="RHEA:27982"/>
        <dbReference type="ChEBI" id="CHEBI:15378"/>
        <dbReference type="ChEBI" id="CHEBI:28938"/>
        <dbReference type="ChEBI" id="CHEBI:30616"/>
        <dbReference type="ChEBI" id="CHEBI:33019"/>
        <dbReference type="ChEBI" id="CHEBI:45075"/>
        <dbReference type="ChEBI" id="CHEBI:61036"/>
        <dbReference type="ChEBI" id="CHEBI:456215"/>
        <dbReference type="EC" id="6.3.4.20"/>
    </reaction>
</comment>
<proteinExistence type="inferred from homology"/>
<name>A0A1Q8CKZ5_9PSEU</name>
<dbReference type="Gene3D" id="3.40.50.620">
    <property type="entry name" value="HUPs"/>
    <property type="match status" value="1"/>
</dbReference>
<dbReference type="PANTHER" id="PTHR42914">
    <property type="entry name" value="7-CYANO-7-DEAZAGUANINE SYNTHASE"/>
    <property type="match status" value="1"/>
</dbReference>
<dbReference type="GO" id="GO:0016874">
    <property type="term" value="F:ligase activity"/>
    <property type="evidence" value="ECO:0007669"/>
    <property type="project" value="UniProtKB-KW"/>
</dbReference>
<comment type="pathway">
    <text evidence="1">Purine metabolism; 7-cyano-7-deazaguanine biosynthesis.</text>
</comment>
<dbReference type="STRING" id="1912961.BU204_24320"/>
<evidence type="ECO:0000256" key="9">
    <source>
        <dbReference type="ARBA" id="ARBA00047890"/>
    </source>
</evidence>
<keyword evidence="11" id="KW-1185">Reference proteome</keyword>
<evidence type="ECO:0000256" key="3">
    <source>
        <dbReference type="ARBA" id="ARBA00022723"/>
    </source>
</evidence>
<evidence type="ECO:0000256" key="1">
    <source>
        <dbReference type="ARBA" id="ARBA00005061"/>
    </source>
</evidence>
<reference evidence="10 11" key="1">
    <citation type="submission" date="2016-12" db="EMBL/GenBank/DDBJ databases">
        <title>The draft genome sequence of Actinophytocola sp. 11-183.</title>
        <authorList>
            <person name="Wang W."/>
            <person name="Yuan L."/>
        </authorList>
    </citation>
    <scope>NUCLEOTIDE SEQUENCE [LARGE SCALE GENOMIC DNA]</scope>
    <source>
        <strain evidence="10 11">11-183</strain>
    </source>
</reference>